<evidence type="ECO:0000313" key="2">
    <source>
        <dbReference type="EMBL" id="GCE23321.1"/>
    </source>
</evidence>
<dbReference type="OrthoDB" id="166957at2"/>
<proteinExistence type="predicted"/>
<keyword evidence="3" id="KW-1185">Reference proteome</keyword>
<protein>
    <submittedName>
        <fullName evidence="2">Uncharacterized protein</fullName>
    </submittedName>
</protein>
<evidence type="ECO:0000256" key="1">
    <source>
        <dbReference type="SAM" id="MobiDB-lite"/>
    </source>
</evidence>
<feature type="compositionally biased region" description="Acidic residues" evidence="1">
    <location>
        <begin position="30"/>
        <end position="39"/>
    </location>
</feature>
<organism evidence="2 3">
    <name type="scientific">Dictyobacter kobayashii</name>
    <dbReference type="NCBI Taxonomy" id="2014872"/>
    <lineage>
        <taxon>Bacteria</taxon>
        <taxon>Bacillati</taxon>
        <taxon>Chloroflexota</taxon>
        <taxon>Ktedonobacteria</taxon>
        <taxon>Ktedonobacterales</taxon>
        <taxon>Dictyobacteraceae</taxon>
        <taxon>Dictyobacter</taxon>
    </lineage>
</organism>
<feature type="region of interest" description="Disordered" evidence="1">
    <location>
        <begin position="1"/>
        <end position="152"/>
    </location>
</feature>
<evidence type="ECO:0000313" key="3">
    <source>
        <dbReference type="Proteomes" id="UP000287188"/>
    </source>
</evidence>
<feature type="region of interest" description="Disordered" evidence="1">
    <location>
        <begin position="167"/>
        <end position="190"/>
    </location>
</feature>
<dbReference type="Proteomes" id="UP000287188">
    <property type="component" value="Unassembled WGS sequence"/>
</dbReference>
<accession>A0A402AW16</accession>
<comment type="caution">
    <text evidence="2">The sequence shown here is derived from an EMBL/GenBank/DDBJ whole genome shotgun (WGS) entry which is preliminary data.</text>
</comment>
<feature type="compositionally biased region" description="Basic and acidic residues" evidence="1">
    <location>
        <begin position="85"/>
        <end position="108"/>
    </location>
</feature>
<reference evidence="3" key="1">
    <citation type="submission" date="2018-12" db="EMBL/GenBank/DDBJ databases">
        <title>Tengunoibacter tsumagoiensis gen. nov., sp. nov., Dictyobacter kobayashii sp. nov., D. alpinus sp. nov., and D. joshuensis sp. nov. and description of Dictyobacteraceae fam. nov. within the order Ktedonobacterales isolated from Tengu-no-mugimeshi.</title>
        <authorList>
            <person name="Wang C.M."/>
            <person name="Zheng Y."/>
            <person name="Sakai Y."/>
            <person name="Toyoda A."/>
            <person name="Minakuchi Y."/>
            <person name="Abe K."/>
            <person name="Yokota A."/>
            <person name="Yabe S."/>
        </authorList>
    </citation>
    <scope>NUCLEOTIDE SEQUENCE [LARGE SCALE GENOMIC DNA]</scope>
    <source>
        <strain evidence="3">Uno11</strain>
    </source>
</reference>
<dbReference type="AlphaFoldDB" id="A0A402AW16"/>
<dbReference type="EMBL" id="BIFS01000002">
    <property type="protein sequence ID" value="GCE23321.1"/>
    <property type="molecule type" value="Genomic_DNA"/>
</dbReference>
<gene>
    <name evidence="2" type="ORF">KDK_71210</name>
</gene>
<dbReference type="RefSeq" id="WP_126556776.1">
    <property type="nucleotide sequence ID" value="NZ_BIFS01000002.1"/>
</dbReference>
<name>A0A402AW16_9CHLR</name>
<sequence length="239" mass="26476">MPKETKKFINPLLRPSQAAESRTVSPPAEVVDEPVEEVAQEVKEEKPVAQVEPAPLEAATEVPAQAESIQSAPIAKETPTKKARPTAENDSEKAFAAEETRINARREASTTSLPARSDPKARDVTPPRSRQSATRSEAAPYVKNHDSSGLKLTDFPENNFLLDEDYATYDPSTSSEDGRGAAKRRRSLQPFESTHERITLWMDKQLKQQFEELALQRELPKTALINEAVAALLDKYGAR</sequence>